<feature type="compositionally biased region" description="Acidic residues" evidence="1">
    <location>
        <begin position="46"/>
        <end position="57"/>
    </location>
</feature>
<comment type="caution">
    <text evidence="2">The sequence shown here is derived from an EMBL/GenBank/DDBJ whole genome shotgun (WGS) entry which is preliminary data.</text>
</comment>
<keyword evidence="3" id="KW-1185">Reference proteome</keyword>
<feature type="region of interest" description="Disordered" evidence="1">
    <location>
        <begin position="561"/>
        <end position="585"/>
    </location>
</feature>
<evidence type="ECO:0000256" key="1">
    <source>
        <dbReference type="SAM" id="MobiDB-lite"/>
    </source>
</evidence>
<sequence>MTRPADSALDELVGRLAVEDVIVLSDDELDQDSPSQVEENNTEAGAGEDSDACDYGDEDDFDYVFDDLVDCASPAEPSRDVVEDEDDPLASFRRSWQAEVEEAHQPPLAPPSLLKIFETSSLLHRILSEPLLSRFDLGSASLVTSAFRTPAQFILFHQVDLDTPLRSLRLLEVLETSPHLAQHIDTLSISLGDLDAVLREVPFVRARMKARRQEQNSQPNEWFWEGGAEMERRRGGREGKQAWEEDLWLKLGKRASGEEFEQSRNSGLFEEVTKAGSLSAEEQEELRAHLQRTFSSWPLDGLVQPFHQDDSNPSAISDTIPPSHPIPIPTLSPTFAHSLFALLSSVPNLSFAHPATYSTSSAILPALHLSSTANSLVINPHREDNPVARRLGVALEKRSCRLALRPNGLGPPGAPASIASLDVRDCIFVGVADGVQPSVDEASRWSLRELKLERVGWELECERGAAADSSLVPAVGPQLQRGQQDTPFPSADLLRFVGASPNTLASLSLDQVDGFAWSSINATILANSSTLTTLHLNLVNGGSTVIAQEHPFPRSRRILAQQTHHPSSDGVTAEEEPEEEEEPLTFTKEQVRDFLPFGPFYNAEHHVLSAEKIAQRTKTPAGREAYERDQEHRLLSFKLWERWIGPNAIPVERVRKEQQQQSLAFHRALASIKAVKSVSSATLGSSLSDPSPADNPSNPSLLFALSRCSALKHLHLVDHHGSSSTSVFKPDLVDALLHARPPLEELHWSVAMEHRTRKEWMEWEEKVREVLRGGSDERMQVYVVVSLQRDGIDFNRGDGGEGGSATRAVQATRFE</sequence>
<feature type="region of interest" description="Disordered" evidence="1">
    <location>
        <begin position="795"/>
        <end position="815"/>
    </location>
</feature>
<dbReference type="InParanoid" id="A0A1Y2G0B2"/>
<evidence type="ECO:0000313" key="3">
    <source>
        <dbReference type="Proteomes" id="UP000193467"/>
    </source>
</evidence>
<accession>A0A1Y2G0B2</accession>
<gene>
    <name evidence="2" type="ORF">BCR35DRAFT_299616</name>
</gene>
<protein>
    <submittedName>
        <fullName evidence="2">Uncharacterized protein</fullName>
    </submittedName>
</protein>
<proteinExistence type="predicted"/>
<feature type="compositionally biased region" description="Acidic residues" evidence="1">
    <location>
        <begin position="572"/>
        <end position="583"/>
    </location>
</feature>
<dbReference type="AlphaFoldDB" id="A0A1Y2G0B2"/>
<dbReference type="Proteomes" id="UP000193467">
    <property type="component" value="Unassembled WGS sequence"/>
</dbReference>
<organism evidence="2 3">
    <name type="scientific">Leucosporidium creatinivorum</name>
    <dbReference type="NCBI Taxonomy" id="106004"/>
    <lineage>
        <taxon>Eukaryota</taxon>
        <taxon>Fungi</taxon>
        <taxon>Dikarya</taxon>
        <taxon>Basidiomycota</taxon>
        <taxon>Pucciniomycotina</taxon>
        <taxon>Microbotryomycetes</taxon>
        <taxon>Leucosporidiales</taxon>
        <taxon>Leucosporidium</taxon>
    </lineage>
</organism>
<feature type="region of interest" description="Disordered" evidence="1">
    <location>
        <begin position="25"/>
        <end position="57"/>
    </location>
</feature>
<evidence type="ECO:0000313" key="2">
    <source>
        <dbReference type="EMBL" id="ORY90072.1"/>
    </source>
</evidence>
<name>A0A1Y2G0B2_9BASI</name>
<reference evidence="2 3" key="1">
    <citation type="submission" date="2016-07" db="EMBL/GenBank/DDBJ databases">
        <title>Pervasive Adenine N6-methylation of Active Genes in Fungi.</title>
        <authorList>
            <consortium name="DOE Joint Genome Institute"/>
            <person name="Mondo S.J."/>
            <person name="Dannebaum R.O."/>
            <person name="Kuo R.C."/>
            <person name="Labutti K."/>
            <person name="Haridas S."/>
            <person name="Kuo A."/>
            <person name="Salamov A."/>
            <person name="Ahrendt S.R."/>
            <person name="Lipzen A."/>
            <person name="Sullivan W."/>
            <person name="Andreopoulos W.B."/>
            <person name="Clum A."/>
            <person name="Lindquist E."/>
            <person name="Daum C."/>
            <person name="Ramamoorthy G.K."/>
            <person name="Gryganskyi A."/>
            <person name="Culley D."/>
            <person name="Magnuson J.K."/>
            <person name="James T.Y."/>
            <person name="O'Malley M.A."/>
            <person name="Stajich J.E."/>
            <person name="Spatafora J.W."/>
            <person name="Visel A."/>
            <person name="Grigoriev I.V."/>
        </authorList>
    </citation>
    <scope>NUCLEOTIDE SEQUENCE [LARGE SCALE GENOMIC DNA]</scope>
    <source>
        <strain evidence="2 3">62-1032</strain>
    </source>
</reference>
<dbReference type="EMBL" id="MCGR01000004">
    <property type="protein sequence ID" value="ORY90072.1"/>
    <property type="molecule type" value="Genomic_DNA"/>
</dbReference>
<feature type="compositionally biased region" description="Polar residues" evidence="1">
    <location>
        <begin position="32"/>
        <end position="43"/>
    </location>
</feature>